<evidence type="ECO:0000259" key="5">
    <source>
        <dbReference type="Pfam" id="PF13305"/>
    </source>
</evidence>
<keyword evidence="2" id="KW-0238">DNA-binding</keyword>
<dbReference type="RefSeq" id="WP_156218575.1">
    <property type="nucleotide sequence ID" value="NZ_WOFH01000008.1"/>
</dbReference>
<evidence type="ECO:0000256" key="1">
    <source>
        <dbReference type="ARBA" id="ARBA00023015"/>
    </source>
</evidence>
<keyword evidence="3" id="KW-0804">Transcription</keyword>
<feature type="domain" description="HTH-type transcriptional regulator MT1864/Rv1816-like C-terminal" evidence="5">
    <location>
        <begin position="91"/>
        <end position="188"/>
    </location>
</feature>
<sequence>MSVRERREREYAHRHQLIIDTARRLAETDGWSAVTTRRLADTIEYSQPVLYSHFKEGKDAIVGAVALQGFDELAALLREARESTNEPGTALHRVAHAYTEFALANPALYDAMFMLSSTLRFGEADTPAVLEAAFQELYSAVAEVTGGEDLETCTEAIWSALHGLVTLLRSGRLRPGHHAARLDLLLDRFTFKD</sequence>
<keyword evidence="1" id="KW-0805">Transcription regulation</keyword>
<proteinExistence type="predicted"/>
<dbReference type="Proteomes" id="UP000432015">
    <property type="component" value="Unassembled WGS sequence"/>
</dbReference>
<evidence type="ECO:0000256" key="3">
    <source>
        <dbReference type="ARBA" id="ARBA00023163"/>
    </source>
</evidence>
<evidence type="ECO:0000313" key="7">
    <source>
        <dbReference type="Proteomes" id="UP000432015"/>
    </source>
</evidence>
<dbReference type="Gene3D" id="1.10.357.10">
    <property type="entry name" value="Tetracycline Repressor, domain 2"/>
    <property type="match status" value="1"/>
</dbReference>
<dbReference type="PANTHER" id="PTHR30055:SF234">
    <property type="entry name" value="HTH-TYPE TRANSCRIPTIONAL REGULATOR BETI"/>
    <property type="match status" value="1"/>
</dbReference>
<name>A0A7K1L4Q0_9ACTN</name>
<dbReference type="GO" id="GO:0000976">
    <property type="term" value="F:transcription cis-regulatory region binding"/>
    <property type="evidence" value="ECO:0007669"/>
    <property type="project" value="TreeGrafter"/>
</dbReference>
<evidence type="ECO:0000259" key="4">
    <source>
        <dbReference type="Pfam" id="PF00440"/>
    </source>
</evidence>
<dbReference type="Pfam" id="PF00440">
    <property type="entry name" value="TetR_N"/>
    <property type="match status" value="1"/>
</dbReference>
<dbReference type="AlphaFoldDB" id="A0A7K1L4Q0"/>
<dbReference type="PANTHER" id="PTHR30055">
    <property type="entry name" value="HTH-TYPE TRANSCRIPTIONAL REGULATOR RUTR"/>
    <property type="match status" value="1"/>
</dbReference>
<dbReference type="Pfam" id="PF13305">
    <property type="entry name" value="TetR_C_33"/>
    <property type="match status" value="1"/>
</dbReference>
<feature type="domain" description="HTH tetR-type" evidence="4">
    <location>
        <begin position="18"/>
        <end position="65"/>
    </location>
</feature>
<dbReference type="SUPFAM" id="SSF48498">
    <property type="entry name" value="Tetracyclin repressor-like, C-terminal domain"/>
    <property type="match status" value="1"/>
</dbReference>
<accession>A0A7K1L4Q0</accession>
<reference evidence="6 7" key="1">
    <citation type="submission" date="2019-11" db="EMBL/GenBank/DDBJ databases">
        <authorList>
            <person name="Cao P."/>
        </authorList>
    </citation>
    <scope>NUCLEOTIDE SEQUENCE [LARGE SCALE GENOMIC DNA]</scope>
    <source>
        <strain evidence="6 7">NEAU-AAG5</strain>
    </source>
</reference>
<dbReference type="InterPro" id="IPR001647">
    <property type="entry name" value="HTH_TetR"/>
</dbReference>
<dbReference type="InterPro" id="IPR009057">
    <property type="entry name" value="Homeodomain-like_sf"/>
</dbReference>
<evidence type="ECO:0000256" key="2">
    <source>
        <dbReference type="ARBA" id="ARBA00023125"/>
    </source>
</evidence>
<dbReference type="InterPro" id="IPR025996">
    <property type="entry name" value="MT1864/Rv1816-like_C"/>
</dbReference>
<keyword evidence="7" id="KW-1185">Reference proteome</keyword>
<dbReference type="InterPro" id="IPR050109">
    <property type="entry name" value="HTH-type_TetR-like_transc_reg"/>
</dbReference>
<dbReference type="EMBL" id="WOFH01000008">
    <property type="protein sequence ID" value="MUN39397.1"/>
    <property type="molecule type" value="Genomic_DNA"/>
</dbReference>
<dbReference type="GO" id="GO:0003700">
    <property type="term" value="F:DNA-binding transcription factor activity"/>
    <property type="evidence" value="ECO:0007669"/>
    <property type="project" value="TreeGrafter"/>
</dbReference>
<gene>
    <name evidence="6" type="ORF">GNZ18_22735</name>
</gene>
<comment type="caution">
    <text evidence="6">The sequence shown here is derived from an EMBL/GenBank/DDBJ whole genome shotgun (WGS) entry which is preliminary data.</text>
</comment>
<dbReference type="InterPro" id="IPR036271">
    <property type="entry name" value="Tet_transcr_reg_TetR-rel_C_sf"/>
</dbReference>
<dbReference type="SUPFAM" id="SSF46689">
    <property type="entry name" value="Homeodomain-like"/>
    <property type="match status" value="1"/>
</dbReference>
<organism evidence="6 7">
    <name type="scientific">Actinomadura litoris</name>
    <dbReference type="NCBI Taxonomy" id="2678616"/>
    <lineage>
        <taxon>Bacteria</taxon>
        <taxon>Bacillati</taxon>
        <taxon>Actinomycetota</taxon>
        <taxon>Actinomycetes</taxon>
        <taxon>Streptosporangiales</taxon>
        <taxon>Thermomonosporaceae</taxon>
        <taxon>Actinomadura</taxon>
    </lineage>
</organism>
<evidence type="ECO:0000313" key="6">
    <source>
        <dbReference type="EMBL" id="MUN39397.1"/>
    </source>
</evidence>
<protein>
    <submittedName>
        <fullName evidence="6">TetR family transcriptional regulator</fullName>
    </submittedName>
</protein>